<dbReference type="PANTHER" id="PTHR47505:SF1">
    <property type="entry name" value="DNA UTILIZATION PROTEIN YHGH"/>
    <property type="match status" value="1"/>
</dbReference>
<evidence type="ECO:0000313" key="4">
    <source>
        <dbReference type="EMBL" id="SHJ51900.1"/>
    </source>
</evidence>
<dbReference type="Pfam" id="PF18912">
    <property type="entry name" value="DZR_2"/>
    <property type="match status" value="1"/>
</dbReference>
<keyword evidence="5" id="KW-1185">Reference proteome</keyword>
<dbReference type="Gene3D" id="3.40.50.2020">
    <property type="match status" value="1"/>
</dbReference>
<dbReference type="EMBL" id="FRAH01000003">
    <property type="protein sequence ID" value="SHJ51900.1"/>
    <property type="molecule type" value="Genomic_DNA"/>
</dbReference>
<evidence type="ECO:0000259" key="2">
    <source>
        <dbReference type="Pfam" id="PF00156"/>
    </source>
</evidence>
<dbReference type="OrthoDB" id="9779910at2"/>
<dbReference type="SUPFAM" id="SSF53271">
    <property type="entry name" value="PRTase-like"/>
    <property type="match status" value="1"/>
</dbReference>
<protein>
    <submittedName>
        <fullName evidence="4">ComF family protein</fullName>
    </submittedName>
</protein>
<comment type="similarity">
    <text evidence="1">Belongs to the ComF/GntX family.</text>
</comment>
<dbReference type="CDD" id="cd06223">
    <property type="entry name" value="PRTases_typeI"/>
    <property type="match status" value="1"/>
</dbReference>
<sequence length="251" mass="28396">MRSVKETLKEFLFPPRCAVCGSLLPLEKEERLLCPDCLAHPPFLTGEKCRICGRPVDNDVLCHRCRHKDFLFTAGTAAFSYETMQEEIAAFKFHGYRHEGERLSHLMAEYLLQEHPGWATWADVLTEVPLHANKLRFRGFNQAEILCEGLAKETGMHHVPGVLERLVDTLPQNSLKAAQRKENLKNVFGAAKKDVIAGKHVLLLDDIFTTGTTLQECTRTLLRAGAAEVRIYCLSVVCKEEDFEQNSIEKT</sequence>
<dbReference type="Pfam" id="PF00156">
    <property type="entry name" value="Pribosyltran"/>
    <property type="match status" value="1"/>
</dbReference>
<dbReference type="RefSeq" id="WP_072847950.1">
    <property type="nucleotide sequence ID" value="NZ_FRAH01000003.1"/>
</dbReference>
<evidence type="ECO:0000256" key="1">
    <source>
        <dbReference type="ARBA" id="ARBA00008007"/>
    </source>
</evidence>
<dbReference type="AlphaFoldDB" id="A0A1M6JYV0"/>
<evidence type="ECO:0000259" key="3">
    <source>
        <dbReference type="Pfam" id="PF18912"/>
    </source>
</evidence>
<name>A0A1M6JYV0_9FIRM</name>
<dbReference type="InterPro" id="IPR044005">
    <property type="entry name" value="DZR_2"/>
</dbReference>
<dbReference type="InterPro" id="IPR051910">
    <property type="entry name" value="ComF/GntX_DNA_util-trans"/>
</dbReference>
<dbReference type="InterPro" id="IPR029057">
    <property type="entry name" value="PRTase-like"/>
</dbReference>
<dbReference type="InterPro" id="IPR000836">
    <property type="entry name" value="PRTase_dom"/>
</dbReference>
<gene>
    <name evidence="4" type="ORF">SAMN02745138_00011</name>
</gene>
<organism evidence="4 5">
    <name type="scientific">Anaerotignum lactatifermentans DSM 14214</name>
    <dbReference type="NCBI Taxonomy" id="1121323"/>
    <lineage>
        <taxon>Bacteria</taxon>
        <taxon>Bacillati</taxon>
        <taxon>Bacillota</taxon>
        <taxon>Clostridia</taxon>
        <taxon>Lachnospirales</taxon>
        <taxon>Anaerotignaceae</taxon>
        <taxon>Anaerotignum</taxon>
    </lineage>
</organism>
<proteinExistence type="inferred from homology"/>
<feature type="domain" description="Phosphoribosyltransferase" evidence="2">
    <location>
        <begin position="192"/>
        <end position="234"/>
    </location>
</feature>
<evidence type="ECO:0000313" key="5">
    <source>
        <dbReference type="Proteomes" id="UP000183975"/>
    </source>
</evidence>
<dbReference type="Proteomes" id="UP000183975">
    <property type="component" value="Unassembled WGS sequence"/>
</dbReference>
<reference evidence="4 5" key="1">
    <citation type="submission" date="2016-11" db="EMBL/GenBank/DDBJ databases">
        <authorList>
            <person name="Jaros S."/>
            <person name="Januszkiewicz K."/>
            <person name="Wedrychowicz H."/>
        </authorList>
    </citation>
    <scope>NUCLEOTIDE SEQUENCE [LARGE SCALE GENOMIC DNA]</scope>
    <source>
        <strain evidence="4 5">DSM 14214</strain>
    </source>
</reference>
<feature type="domain" description="Double zinc ribbon" evidence="3">
    <location>
        <begin position="10"/>
        <end position="66"/>
    </location>
</feature>
<dbReference type="PANTHER" id="PTHR47505">
    <property type="entry name" value="DNA UTILIZATION PROTEIN YHGH"/>
    <property type="match status" value="1"/>
</dbReference>
<accession>A0A1M6JYV0</accession>